<evidence type="ECO:0000256" key="6">
    <source>
        <dbReference type="SAM" id="Coils"/>
    </source>
</evidence>
<dbReference type="PANTHER" id="PTHR30636">
    <property type="entry name" value="UPF0701 PROTEIN YICC"/>
    <property type="match status" value="1"/>
</dbReference>
<dbReference type="PANTHER" id="PTHR30636:SF3">
    <property type="entry name" value="UPF0701 PROTEIN YICC"/>
    <property type="match status" value="1"/>
</dbReference>
<organism evidence="9">
    <name type="scientific">Desulfurivibrio alkaliphilus</name>
    <dbReference type="NCBI Taxonomy" id="427923"/>
    <lineage>
        <taxon>Bacteria</taxon>
        <taxon>Pseudomonadati</taxon>
        <taxon>Thermodesulfobacteriota</taxon>
        <taxon>Desulfobulbia</taxon>
        <taxon>Desulfobulbales</taxon>
        <taxon>Desulfobulbaceae</taxon>
        <taxon>Desulfurivibrio</taxon>
    </lineage>
</organism>
<keyword evidence="4" id="KW-0378">Hydrolase</keyword>
<gene>
    <name evidence="9" type="ORF">ENN98_04400</name>
</gene>
<comment type="similarity">
    <text evidence="5">Belongs to the YicC/YloC family.</text>
</comment>
<evidence type="ECO:0000256" key="1">
    <source>
        <dbReference type="ARBA" id="ARBA00001968"/>
    </source>
</evidence>
<feature type="domain" description="Endoribonuclease YicC-like N-terminal" evidence="7">
    <location>
        <begin position="5"/>
        <end position="158"/>
    </location>
</feature>
<feature type="coiled-coil region" evidence="6">
    <location>
        <begin position="158"/>
        <end position="192"/>
    </location>
</feature>
<evidence type="ECO:0000256" key="5">
    <source>
        <dbReference type="ARBA" id="ARBA00035648"/>
    </source>
</evidence>
<evidence type="ECO:0000256" key="4">
    <source>
        <dbReference type="ARBA" id="ARBA00022801"/>
    </source>
</evidence>
<keyword evidence="2" id="KW-0540">Nuclease</keyword>
<comment type="caution">
    <text evidence="9">The sequence shown here is derived from an EMBL/GenBank/DDBJ whole genome shotgun (WGS) entry which is preliminary data.</text>
</comment>
<dbReference type="GO" id="GO:0004521">
    <property type="term" value="F:RNA endonuclease activity"/>
    <property type="evidence" value="ECO:0007669"/>
    <property type="project" value="InterPro"/>
</dbReference>
<sequence>MSYPRSMTAFGRGEAVDQERTWTAEVRSLNHRYRDIKVRLPRQYAPLEETIKREVAGAYSRGHVEVSLYLTGQAAGPSLAVNLPLAREYLRGLEQLRDELNLTGRPDLAMLRELPGVLSPVEERAEEPEAAWPLIRAALGAALTNTGVMRESEGEATKRELLARLARIRQVLHQLESDLPALTQRRQDKLRERLENLLNGVDLDPWRLAQEVALLADRSDISEEMVRLASHLDQFASFLEADEPTGRRLDFLLQEFFREINTIASKISDSRVAHLSVELKNEVEKMREQVQNLE</sequence>
<dbReference type="InterPro" id="IPR005229">
    <property type="entry name" value="YicC/YloC-like"/>
</dbReference>
<proteinExistence type="inferred from homology"/>
<accession>A0A7C2TIP2</accession>
<evidence type="ECO:0000259" key="7">
    <source>
        <dbReference type="Pfam" id="PF03755"/>
    </source>
</evidence>
<dbReference type="Pfam" id="PF08340">
    <property type="entry name" value="YicC-like_C"/>
    <property type="match status" value="1"/>
</dbReference>
<protein>
    <submittedName>
        <fullName evidence="9">YicC family protein</fullName>
    </submittedName>
</protein>
<dbReference type="GO" id="GO:0016787">
    <property type="term" value="F:hydrolase activity"/>
    <property type="evidence" value="ECO:0007669"/>
    <property type="project" value="UniProtKB-KW"/>
</dbReference>
<dbReference type="EMBL" id="DSDS01000101">
    <property type="protein sequence ID" value="HET97923.1"/>
    <property type="molecule type" value="Genomic_DNA"/>
</dbReference>
<comment type="cofactor">
    <cofactor evidence="1">
        <name>a divalent metal cation</name>
        <dbReference type="ChEBI" id="CHEBI:60240"/>
    </cofactor>
</comment>
<dbReference type="InterPro" id="IPR013551">
    <property type="entry name" value="YicC-like_C"/>
</dbReference>
<reference evidence="9" key="1">
    <citation type="journal article" date="2020" name="mSystems">
        <title>Genome- and Community-Level Interaction Insights into Carbon Utilization and Element Cycling Functions of Hydrothermarchaeota in Hydrothermal Sediment.</title>
        <authorList>
            <person name="Zhou Z."/>
            <person name="Liu Y."/>
            <person name="Xu W."/>
            <person name="Pan J."/>
            <person name="Luo Z.H."/>
            <person name="Li M."/>
        </authorList>
    </citation>
    <scope>NUCLEOTIDE SEQUENCE [LARGE SCALE GENOMIC DNA]</scope>
    <source>
        <strain evidence="9">SpSt-1224</strain>
    </source>
</reference>
<evidence type="ECO:0000256" key="3">
    <source>
        <dbReference type="ARBA" id="ARBA00022759"/>
    </source>
</evidence>
<dbReference type="Proteomes" id="UP000885986">
    <property type="component" value="Unassembled WGS sequence"/>
</dbReference>
<evidence type="ECO:0000259" key="8">
    <source>
        <dbReference type="Pfam" id="PF08340"/>
    </source>
</evidence>
<evidence type="ECO:0000256" key="2">
    <source>
        <dbReference type="ARBA" id="ARBA00022722"/>
    </source>
</evidence>
<keyword evidence="3" id="KW-0255">Endonuclease</keyword>
<name>A0A7C2TIP2_9BACT</name>
<dbReference type="AlphaFoldDB" id="A0A7C2TIP2"/>
<feature type="domain" description="Endoribonuclease YicC-like C-terminal" evidence="8">
    <location>
        <begin position="178"/>
        <end position="294"/>
    </location>
</feature>
<evidence type="ECO:0000313" key="9">
    <source>
        <dbReference type="EMBL" id="HET97923.1"/>
    </source>
</evidence>
<dbReference type="InterPro" id="IPR013527">
    <property type="entry name" value="YicC-like_N"/>
</dbReference>
<dbReference type="Pfam" id="PF03755">
    <property type="entry name" value="YicC-like_N"/>
    <property type="match status" value="1"/>
</dbReference>
<keyword evidence="6" id="KW-0175">Coiled coil</keyword>
<dbReference type="NCBIfam" id="TIGR00255">
    <property type="entry name" value="YicC/YloC family endoribonuclease"/>
    <property type="match status" value="1"/>
</dbReference>